<protein>
    <submittedName>
        <fullName evidence="1">Uncharacterized protein</fullName>
    </submittedName>
</protein>
<dbReference type="AlphaFoldDB" id="A0A4D6MX76"/>
<gene>
    <name evidence="1" type="ORF">DEO72_LG8g2521</name>
</gene>
<name>A0A4D6MX76_VIGUN</name>
<proteinExistence type="predicted"/>
<evidence type="ECO:0000313" key="1">
    <source>
        <dbReference type="EMBL" id="QCE04485.1"/>
    </source>
</evidence>
<keyword evidence="2" id="KW-1185">Reference proteome</keyword>
<dbReference type="EMBL" id="CP039352">
    <property type="protein sequence ID" value="QCE04485.1"/>
    <property type="molecule type" value="Genomic_DNA"/>
</dbReference>
<reference evidence="1 2" key="1">
    <citation type="submission" date="2019-04" db="EMBL/GenBank/DDBJ databases">
        <title>An improved genome assembly and genetic linkage map for asparagus bean, Vigna unguiculata ssp. sesquipedialis.</title>
        <authorList>
            <person name="Xia Q."/>
            <person name="Zhang R."/>
            <person name="Dong Y."/>
        </authorList>
    </citation>
    <scope>NUCLEOTIDE SEQUENCE [LARGE SCALE GENOMIC DNA]</scope>
    <source>
        <tissue evidence="1">Leaf</tissue>
    </source>
</reference>
<accession>A0A4D6MX76</accession>
<organism evidence="1 2">
    <name type="scientific">Vigna unguiculata</name>
    <name type="common">Cowpea</name>
    <dbReference type="NCBI Taxonomy" id="3917"/>
    <lineage>
        <taxon>Eukaryota</taxon>
        <taxon>Viridiplantae</taxon>
        <taxon>Streptophyta</taxon>
        <taxon>Embryophyta</taxon>
        <taxon>Tracheophyta</taxon>
        <taxon>Spermatophyta</taxon>
        <taxon>Magnoliopsida</taxon>
        <taxon>eudicotyledons</taxon>
        <taxon>Gunneridae</taxon>
        <taxon>Pentapetalae</taxon>
        <taxon>rosids</taxon>
        <taxon>fabids</taxon>
        <taxon>Fabales</taxon>
        <taxon>Fabaceae</taxon>
        <taxon>Papilionoideae</taxon>
        <taxon>50 kb inversion clade</taxon>
        <taxon>NPAAA clade</taxon>
        <taxon>indigoferoid/millettioid clade</taxon>
        <taxon>Phaseoleae</taxon>
        <taxon>Vigna</taxon>
    </lineage>
</organism>
<dbReference type="Proteomes" id="UP000501690">
    <property type="component" value="Linkage Group LG8"/>
</dbReference>
<sequence length="70" mass="7684">MLPIPYEVVSCTTHDGTAHNDTNNHLCHHTIICGHHSKRNHARGKATNGDGDHSRIFVNVGTSAARHYTT</sequence>
<evidence type="ECO:0000313" key="2">
    <source>
        <dbReference type="Proteomes" id="UP000501690"/>
    </source>
</evidence>